<reference evidence="3 4" key="2">
    <citation type="submission" date="2019-09" db="EMBL/GenBank/DDBJ databases">
        <authorList>
            <person name="Jin C."/>
        </authorList>
    </citation>
    <scope>NUCLEOTIDE SEQUENCE [LARGE SCALE GENOMIC DNA]</scope>
    <source>
        <strain evidence="3 4">BN140041</strain>
    </source>
</reference>
<protein>
    <recommendedName>
        <fullName evidence="2">Peptidase S55 domain-containing protein</fullName>
    </recommendedName>
</protein>
<dbReference type="Proteomes" id="UP000324351">
    <property type="component" value="Unassembled WGS sequence"/>
</dbReference>
<feature type="domain" description="Peptidase S55" evidence="2">
    <location>
        <begin position="1"/>
        <end position="155"/>
    </location>
</feature>
<feature type="signal peptide" evidence="1">
    <location>
        <begin position="1"/>
        <end position="29"/>
    </location>
</feature>
<evidence type="ECO:0000313" key="3">
    <source>
        <dbReference type="EMBL" id="KAA1429393.1"/>
    </source>
</evidence>
<organism evidence="3 4">
    <name type="scientific">Nocardioides antri</name>
    <dbReference type="NCBI Taxonomy" id="2607659"/>
    <lineage>
        <taxon>Bacteria</taxon>
        <taxon>Bacillati</taxon>
        <taxon>Actinomycetota</taxon>
        <taxon>Actinomycetes</taxon>
        <taxon>Propionibacteriales</taxon>
        <taxon>Nocardioidaceae</taxon>
        <taxon>Nocardioides</taxon>
    </lineage>
</organism>
<dbReference type="InterPro" id="IPR008763">
    <property type="entry name" value="Peptidase_S55"/>
</dbReference>
<evidence type="ECO:0000259" key="2">
    <source>
        <dbReference type="PROSITE" id="PS51494"/>
    </source>
</evidence>
<gene>
    <name evidence="3" type="ORF">F0U47_04195</name>
</gene>
<dbReference type="EMBL" id="VUJW01000001">
    <property type="protein sequence ID" value="KAA1429393.1"/>
    <property type="molecule type" value="Genomic_DNA"/>
</dbReference>
<evidence type="ECO:0000256" key="1">
    <source>
        <dbReference type="SAM" id="SignalP"/>
    </source>
</evidence>
<sequence>MSRLIGPAALALGLATLAPVLADSTGAHAAPTPDCATAFPVADLTDGQTVNGLTVSSGTTPEPFTGEVLGVLEDGIAPGLDMIMMRLDSPAIADAGGIWQGMSGSPVYDDATGDLIGAVAYGLAWGTTPVAGVTPFEDMDDYLAPPLAAKVEVTRAEARAISATGEVTTSQAEQGFRRLPVPMGISGVDVDRLAGADRKPYINRNATGIGRSNPAAADGDALVAGGNLAAALSLGDVTSAGVGTVTSVCDGRLVGFGHPMRFAGPTSYGLAAADAIYIQEDPLGVPFKLANIGELAGTITDDRLTGISGALGPVPEAIPFTSDLTFGTRHRVGETDVLVAESLAGIVFGGSVGNHDRVFDEIGRGSEVQTWMIEGTDATGAPFSVTYSDRYLANFDLAYEASYGLADVVWVLSRLAGVEITSVASIGDISRETDSYSVRKVEQKRRSGWVNVTKKAASIQAGRTLRLRVTLVSGTATTTVPVSLDIPKRLAGSRGSMAAIGGNEIYSEDIFEADTLEDVLAALEDSTRNDQVESDFRIGRGERKLRTSLVSEELDLVVDGAKFIDIRVK</sequence>
<evidence type="ECO:0000313" key="4">
    <source>
        <dbReference type="Proteomes" id="UP000324351"/>
    </source>
</evidence>
<accession>A0A5B1M984</accession>
<comment type="caution">
    <text evidence="3">The sequence shown here is derived from an EMBL/GenBank/DDBJ whole genome shotgun (WGS) entry which is preliminary data.</text>
</comment>
<dbReference type="PROSITE" id="PS51494">
    <property type="entry name" value="SPOIVB"/>
    <property type="match status" value="1"/>
</dbReference>
<keyword evidence="1" id="KW-0732">Signal</keyword>
<feature type="chain" id="PRO_5022730906" description="Peptidase S55 domain-containing protein" evidence="1">
    <location>
        <begin position="30"/>
        <end position="569"/>
    </location>
</feature>
<proteinExistence type="predicted"/>
<name>A0A5B1M984_9ACTN</name>
<dbReference type="AlphaFoldDB" id="A0A5B1M984"/>
<dbReference type="RefSeq" id="WP_149749015.1">
    <property type="nucleotide sequence ID" value="NZ_VUJW01000001.1"/>
</dbReference>
<keyword evidence="4" id="KW-1185">Reference proteome</keyword>
<reference evidence="3 4" key="1">
    <citation type="submission" date="2019-09" db="EMBL/GenBank/DDBJ databases">
        <title>Nocardioides panacisoli sp. nov., isolated from the soil of a ginseng field.</title>
        <authorList>
            <person name="Cho C."/>
        </authorList>
    </citation>
    <scope>NUCLEOTIDE SEQUENCE [LARGE SCALE GENOMIC DNA]</scope>
    <source>
        <strain evidence="3 4">BN140041</strain>
    </source>
</reference>